<reference evidence="1 2" key="1">
    <citation type="submission" date="2020-03" db="EMBL/GenBank/DDBJ databases">
        <title>Whole genome shotgun sequence of Phytohabitans suffuscus NBRC 105367.</title>
        <authorList>
            <person name="Komaki H."/>
            <person name="Tamura T."/>
        </authorList>
    </citation>
    <scope>NUCLEOTIDE SEQUENCE [LARGE SCALE GENOMIC DNA]</scope>
    <source>
        <strain evidence="1 2">NBRC 105367</strain>
    </source>
</reference>
<sequence length="52" mass="5584">MLAEQGSDGLLLRLCRLEGAHYVEHAVATSGTVLASDRPFPFQLDTSALLGR</sequence>
<evidence type="ECO:0000313" key="1">
    <source>
        <dbReference type="EMBL" id="BCB86700.1"/>
    </source>
</evidence>
<evidence type="ECO:0000313" key="2">
    <source>
        <dbReference type="Proteomes" id="UP000503011"/>
    </source>
</evidence>
<keyword evidence="2" id="KW-1185">Reference proteome</keyword>
<dbReference type="Proteomes" id="UP000503011">
    <property type="component" value="Chromosome"/>
</dbReference>
<dbReference type="EMBL" id="AP022871">
    <property type="protein sequence ID" value="BCB86700.1"/>
    <property type="molecule type" value="Genomic_DNA"/>
</dbReference>
<reference evidence="1 2" key="2">
    <citation type="submission" date="2020-03" db="EMBL/GenBank/DDBJ databases">
        <authorList>
            <person name="Ichikawa N."/>
            <person name="Kimura A."/>
            <person name="Kitahashi Y."/>
            <person name="Uohara A."/>
        </authorList>
    </citation>
    <scope>NUCLEOTIDE SEQUENCE [LARGE SCALE GENOMIC DNA]</scope>
    <source>
        <strain evidence="1 2">NBRC 105367</strain>
    </source>
</reference>
<proteinExistence type="predicted"/>
<name>A0A6F8YKT0_9ACTN</name>
<dbReference type="KEGG" id="psuu:Psuf_040130"/>
<gene>
    <name evidence="1" type="ORF">Psuf_040130</name>
</gene>
<protein>
    <submittedName>
        <fullName evidence="1">Uncharacterized protein</fullName>
    </submittedName>
</protein>
<accession>A0A6F8YKT0</accession>
<dbReference type="AlphaFoldDB" id="A0A6F8YKT0"/>
<organism evidence="1 2">
    <name type="scientific">Phytohabitans suffuscus</name>
    <dbReference type="NCBI Taxonomy" id="624315"/>
    <lineage>
        <taxon>Bacteria</taxon>
        <taxon>Bacillati</taxon>
        <taxon>Actinomycetota</taxon>
        <taxon>Actinomycetes</taxon>
        <taxon>Micromonosporales</taxon>
        <taxon>Micromonosporaceae</taxon>
    </lineage>
</organism>